<gene>
    <name evidence="3" type="ORF">G352_23811</name>
</gene>
<dbReference type="Gene3D" id="3.20.20.80">
    <property type="entry name" value="Glycosidases"/>
    <property type="match status" value="1"/>
</dbReference>
<evidence type="ECO:0000256" key="2">
    <source>
        <dbReference type="SAM" id="MobiDB-lite"/>
    </source>
</evidence>
<sequence length="325" mass="36928">MTLYGIDVSNHQREFNFAAAKREGFVFATHKVTESDDYRDPYWPRARDLMREHFPGLFGGYHFARNHVDVNRQADALLAHLGDPSIPVQLDYEDTDTRGSIDNMRALIRAIEERGMRVFANYLPRWYWTGHMGAPRLDGTPPIWNSHYVNGTGYASVLYPGDSHAGWAEFHTNAPPVVILQFSERGQVAGQSIDVNAFRGTEQELRALFGSAQPKGEPVTDLVEQGAGQLHPQTGRLRPIQRPQNVNPSTRTPGEPWPYDMWCDIWNETVFDGYDIRPEYADVPDDVGRSLVALLQTIAARQVREKVQLDRIESKLDRILGEKKL</sequence>
<comment type="caution">
    <text evidence="3">The sequence shown here is derived from an EMBL/GenBank/DDBJ whole genome shotgun (WGS) entry which is preliminary data.</text>
</comment>
<dbReference type="PATRIC" id="fig|1278076.4.peg.4877"/>
<evidence type="ECO:0000313" key="3">
    <source>
        <dbReference type="EMBL" id="EME53720.1"/>
    </source>
</evidence>
<evidence type="ECO:0000256" key="1">
    <source>
        <dbReference type="ARBA" id="ARBA00010646"/>
    </source>
</evidence>
<keyword evidence="4" id="KW-1185">Reference proteome</keyword>
<organism evidence="3 4">
    <name type="scientific">Rhodococcus ruber BKS 20-38</name>
    <dbReference type="NCBI Taxonomy" id="1278076"/>
    <lineage>
        <taxon>Bacteria</taxon>
        <taxon>Bacillati</taxon>
        <taxon>Actinomycetota</taxon>
        <taxon>Actinomycetes</taxon>
        <taxon>Mycobacteriales</taxon>
        <taxon>Nocardiaceae</taxon>
        <taxon>Rhodococcus</taxon>
    </lineage>
</organism>
<dbReference type="RefSeq" id="WP_003938823.1">
    <property type="nucleotide sequence ID" value="NZ_AOEX01000093.1"/>
</dbReference>
<feature type="region of interest" description="Disordered" evidence="2">
    <location>
        <begin position="233"/>
        <end position="254"/>
    </location>
</feature>
<reference evidence="3 4" key="1">
    <citation type="journal article" date="2013" name="Genome Announc.">
        <title>Draft Genome Sequence of Rhodococcus ruber Strain BKS 20-38.</title>
        <authorList>
            <person name="Bala M."/>
            <person name="Kumar S."/>
            <person name="Raghava G.P."/>
            <person name="Mayilraj S."/>
        </authorList>
    </citation>
    <scope>NUCLEOTIDE SEQUENCE [LARGE SCALE GENOMIC DNA]</scope>
    <source>
        <strain evidence="3 4">BKS 20-38</strain>
    </source>
</reference>
<dbReference type="GO" id="GO:0003796">
    <property type="term" value="F:lysozyme activity"/>
    <property type="evidence" value="ECO:0007669"/>
    <property type="project" value="InterPro"/>
</dbReference>
<dbReference type="SUPFAM" id="SSF51445">
    <property type="entry name" value="(Trans)glycosidases"/>
    <property type="match status" value="1"/>
</dbReference>
<evidence type="ECO:0000313" key="4">
    <source>
        <dbReference type="Proteomes" id="UP000011731"/>
    </source>
</evidence>
<comment type="similarity">
    <text evidence="1">Belongs to the glycosyl hydrolase 25 family.</text>
</comment>
<accession>M2XWZ2</accession>
<dbReference type="InterPro" id="IPR017853">
    <property type="entry name" value="GH"/>
</dbReference>
<dbReference type="Proteomes" id="UP000011731">
    <property type="component" value="Unassembled WGS sequence"/>
</dbReference>
<dbReference type="PROSITE" id="PS51904">
    <property type="entry name" value="GLYCOSYL_HYDROL_F25_2"/>
    <property type="match status" value="1"/>
</dbReference>
<dbReference type="Pfam" id="PF01183">
    <property type="entry name" value="Glyco_hydro_25"/>
    <property type="match status" value="1"/>
</dbReference>
<dbReference type="GO" id="GO:0009253">
    <property type="term" value="P:peptidoglycan catabolic process"/>
    <property type="evidence" value="ECO:0007669"/>
    <property type="project" value="InterPro"/>
</dbReference>
<dbReference type="InterPro" id="IPR002053">
    <property type="entry name" value="Glyco_hydro_25"/>
</dbReference>
<feature type="compositionally biased region" description="Polar residues" evidence="2">
    <location>
        <begin position="242"/>
        <end position="252"/>
    </location>
</feature>
<dbReference type="AlphaFoldDB" id="M2XWZ2"/>
<proteinExistence type="inferred from homology"/>
<dbReference type="EMBL" id="AOEX01000093">
    <property type="protein sequence ID" value="EME53720.1"/>
    <property type="molecule type" value="Genomic_DNA"/>
</dbReference>
<dbReference type="GO" id="GO:0016998">
    <property type="term" value="P:cell wall macromolecule catabolic process"/>
    <property type="evidence" value="ECO:0007669"/>
    <property type="project" value="InterPro"/>
</dbReference>
<dbReference type="CDD" id="cd00599">
    <property type="entry name" value="GH25_muramidase"/>
    <property type="match status" value="1"/>
</dbReference>
<name>M2XWZ2_9NOCA</name>
<protein>
    <submittedName>
        <fullName evidence="3">Metallopeptidase</fullName>
    </submittedName>
</protein>